<comment type="caution">
    <text evidence="1">The sequence shown here is derived from an EMBL/GenBank/DDBJ whole genome shotgun (WGS) entry which is preliminary data.</text>
</comment>
<dbReference type="Proteomes" id="UP001497535">
    <property type="component" value="Unassembled WGS sequence"/>
</dbReference>
<sequence length="64" mass="7307">MNSKGNYSDSTDSRASLRTRESSIQRQILENSKYNSKSQAETKNIGTEAKEGKKSWVHKMIWGK</sequence>
<keyword evidence="2" id="KW-1185">Reference proteome</keyword>
<organism evidence="1 2">
    <name type="scientific">Meloidogyne enterolobii</name>
    <name type="common">Root-knot nematode worm</name>
    <name type="synonym">Meloidogyne mayaguensis</name>
    <dbReference type="NCBI Taxonomy" id="390850"/>
    <lineage>
        <taxon>Eukaryota</taxon>
        <taxon>Metazoa</taxon>
        <taxon>Ecdysozoa</taxon>
        <taxon>Nematoda</taxon>
        <taxon>Chromadorea</taxon>
        <taxon>Rhabditida</taxon>
        <taxon>Tylenchina</taxon>
        <taxon>Tylenchomorpha</taxon>
        <taxon>Tylenchoidea</taxon>
        <taxon>Meloidogynidae</taxon>
        <taxon>Meloidogyninae</taxon>
        <taxon>Meloidogyne</taxon>
    </lineage>
</organism>
<protein>
    <submittedName>
        <fullName evidence="1">Uncharacterized protein</fullName>
    </submittedName>
</protein>
<evidence type="ECO:0000313" key="2">
    <source>
        <dbReference type="Proteomes" id="UP001497535"/>
    </source>
</evidence>
<accession>A0ACB1AJW6</accession>
<gene>
    <name evidence="1" type="ORF">MENTE1834_LOCUS39698</name>
</gene>
<evidence type="ECO:0000313" key="1">
    <source>
        <dbReference type="EMBL" id="CAK5091834.1"/>
    </source>
</evidence>
<proteinExistence type="predicted"/>
<name>A0ACB1AJW6_MELEN</name>
<dbReference type="EMBL" id="CAVMJV010000090">
    <property type="protein sequence ID" value="CAK5091834.1"/>
    <property type="molecule type" value="Genomic_DNA"/>
</dbReference>
<reference evidence="1" key="1">
    <citation type="submission" date="2023-11" db="EMBL/GenBank/DDBJ databases">
        <authorList>
            <person name="Poullet M."/>
        </authorList>
    </citation>
    <scope>NUCLEOTIDE SEQUENCE</scope>
    <source>
        <strain evidence="1">E1834</strain>
    </source>
</reference>